<keyword evidence="5 10" id="KW-0378">Hydrolase</keyword>
<keyword evidence="13" id="KW-1185">Reference proteome</keyword>
<evidence type="ECO:0000256" key="11">
    <source>
        <dbReference type="SAM" id="SignalP"/>
    </source>
</evidence>
<dbReference type="SUPFAM" id="SSF51126">
    <property type="entry name" value="Pectin lyase-like"/>
    <property type="match status" value="1"/>
</dbReference>
<organism evidence="12 13">
    <name type="scientific">Phyllosticta citribraziliensis</name>
    <dbReference type="NCBI Taxonomy" id="989973"/>
    <lineage>
        <taxon>Eukaryota</taxon>
        <taxon>Fungi</taxon>
        <taxon>Dikarya</taxon>
        <taxon>Ascomycota</taxon>
        <taxon>Pezizomycotina</taxon>
        <taxon>Dothideomycetes</taxon>
        <taxon>Dothideomycetes incertae sedis</taxon>
        <taxon>Botryosphaeriales</taxon>
        <taxon>Phyllostictaceae</taxon>
        <taxon>Phyllosticta</taxon>
    </lineage>
</organism>
<evidence type="ECO:0000256" key="4">
    <source>
        <dbReference type="ARBA" id="ARBA00022729"/>
    </source>
</evidence>
<dbReference type="PANTHER" id="PTHR31736:SF19">
    <property type="entry name" value="PECTIN LYASE SUPERFAMILY PROTEIN-RELATED"/>
    <property type="match status" value="1"/>
</dbReference>
<dbReference type="EMBL" id="JBBPEH010000001">
    <property type="protein sequence ID" value="KAK7545127.1"/>
    <property type="molecule type" value="Genomic_DNA"/>
</dbReference>
<evidence type="ECO:0000256" key="5">
    <source>
        <dbReference type="ARBA" id="ARBA00022801"/>
    </source>
</evidence>
<dbReference type="InterPro" id="IPR011050">
    <property type="entry name" value="Pectin_lyase_fold/virulence"/>
</dbReference>
<dbReference type="InterPro" id="IPR000743">
    <property type="entry name" value="Glyco_hydro_28"/>
</dbReference>
<gene>
    <name evidence="12" type="ORF">J3D65DRAFT_545045</name>
</gene>
<keyword evidence="4 11" id="KW-0732">Signal</keyword>
<reference evidence="12 13" key="1">
    <citation type="submission" date="2024-04" db="EMBL/GenBank/DDBJ databases">
        <title>Phyllosticta paracitricarpa is synonymous to the EU quarantine fungus P. citricarpa based on phylogenomic analyses.</title>
        <authorList>
            <consortium name="Lawrence Berkeley National Laboratory"/>
            <person name="Van ingen-buijs V.A."/>
            <person name="Van westerhoven A.C."/>
            <person name="Haridas S."/>
            <person name="Skiadas P."/>
            <person name="Martin F."/>
            <person name="Groenewald J.Z."/>
            <person name="Crous P.W."/>
            <person name="Seidl M.F."/>
        </authorList>
    </citation>
    <scope>NUCLEOTIDE SEQUENCE [LARGE SCALE GENOMIC DNA]</scope>
    <source>
        <strain evidence="12 13">CPC 17464</strain>
    </source>
</reference>
<evidence type="ECO:0000256" key="1">
    <source>
        <dbReference type="ARBA" id="ARBA00004613"/>
    </source>
</evidence>
<dbReference type="Pfam" id="PF00295">
    <property type="entry name" value="Glyco_hydro_28"/>
    <property type="match status" value="1"/>
</dbReference>
<evidence type="ECO:0000256" key="7">
    <source>
        <dbReference type="ARBA" id="ARBA00023180"/>
    </source>
</evidence>
<comment type="subcellular location">
    <subcellularLocation>
        <location evidence="1">Secreted</location>
    </subcellularLocation>
</comment>
<evidence type="ECO:0000313" key="13">
    <source>
        <dbReference type="Proteomes" id="UP001360953"/>
    </source>
</evidence>
<dbReference type="Proteomes" id="UP001360953">
    <property type="component" value="Unassembled WGS sequence"/>
</dbReference>
<evidence type="ECO:0000256" key="2">
    <source>
        <dbReference type="ARBA" id="ARBA00008834"/>
    </source>
</evidence>
<comment type="caution">
    <text evidence="12">The sequence shown here is derived from an EMBL/GenBank/DDBJ whole genome shotgun (WGS) entry which is preliminary data.</text>
</comment>
<keyword evidence="7" id="KW-0325">Glycoprotein</keyword>
<keyword evidence="9" id="KW-0961">Cell wall biogenesis/degradation</keyword>
<sequence length="547" mass="58204">MRFSSTLIAALAIIPSLVAGQLSGPVGPKTTVEQKKGVKVCDVTQFGAKADKSTDLGPALFKAHAACKTGGVVVIPKGDYAMATFVKLAGGAAWALQLDGVIYRTGTKVDNMIMIEHTKDVEVFSSTGAGAMQGNGFEFHRKNSRTGSGPRLIRFWDTSDFSFHDVALVDAPSFHLVIDTCSNGEIYNLVIRGAYMGGTDGVDVWGTNLWLHDIMVTNKDECITIKSPSKFILIESIYCNWSGGCGMGSLPSNTDISNIHYKNVYTVRSNAMMLIKSKGGGGTVKDVRLENFIGHSNAYGFDLDSDWMGQKPNPGRGVSITGVVATNWKGRMLNGAQRGVLKAVCGQVPCTGITLEDVVLGTEQGNKHRNQCGSSYGSGGCLKPGSGASYAIDEQMVDAPTSGFEAQKLADDLTNHFGTDQPIPLPEKWPAQFFPGIKPLKALAAGGGAGGTTTTTTAADNVQEKTQSRTFPIHPPPPPPPSSYAELLILTICRETAASASPAPPSSQCRCRRRARCRLSCAAVGKHARTKATGHVVATNCKRWKQR</sequence>
<proteinExistence type="inferred from homology"/>
<comment type="similarity">
    <text evidence="2 10">Belongs to the glycosyl hydrolase 28 family.</text>
</comment>
<dbReference type="GeneID" id="92029652"/>
<evidence type="ECO:0000256" key="10">
    <source>
        <dbReference type="RuleBase" id="RU361169"/>
    </source>
</evidence>
<dbReference type="InterPro" id="IPR012334">
    <property type="entry name" value="Pectin_lyas_fold"/>
</dbReference>
<dbReference type="PANTHER" id="PTHR31736">
    <property type="match status" value="1"/>
</dbReference>
<evidence type="ECO:0000256" key="6">
    <source>
        <dbReference type="ARBA" id="ARBA00023157"/>
    </source>
</evidence>
<dbReference type="RefSeq" id="XP_066660362.1">
    <property type="nucleotide sequence ID" value="XM_066796746.1"/>
</dbReference>
<evidence type="ECO:0000313" key="12">
    <source>
        <dbReference type="EMBL" id="KAK7545127.1"/>
    </source>
</evidence>
<accession>A0ABR1MB84</accession>
<keyword evidence="8 10" id="KW-0326">Glycosidase</keyword>
<protein>
    <submittedName>
        <fullName evidence="12">RGase A</fullName>
    </submittedName>
</protein>
<name>A0ABR1MB84_9PEZI</name>
<evidence type="ECO:0000256" key="8">
    <source>
        <dbReference type="ARBA" id="ARBA00023295"/>
    </source>
</evidence>
<feature type="signal peptide" evidence="11">
    <location>
        <begin position="1"/>
        <end position="20"/>
    </location>
</feature>
<dbReference type="Gene3D" id="2.160.20.10">
    <property type="entry name" value="Single-stranded right-handed beta-helix, Pectin lyase-like"/>
    <property type="match status" value="1"/>
</dbReference>
<keyword evidence="6" id="KW-1015">Disulfide bond</keyword>
<evidence type="ECO:0000256" key="3">
    <source>
        <dbReference type="ARBA" id="ARBA00022525"/>
    </source>
</evidence>
<evidence type="ECO:0000256" key="9">
    <source>
        <dbReference type="ARBA" id="ARBA00023316"/>
    </source>
</evidence>
<keyword evidence="3" id="KW-0964">Secreted</keyword>
<feature type="chain" id="PRO_5045279703" evidence="11">
    <location>
        <begin position="21"/>
        <end position="547"/>
    </location>
</feature>